<keyword evidence="1" id="KW-0472">Membrane</keyword>
<organism evidence="2">
    <name type="scientific">Dulem virus 50</name>
    <dbReference type="NCBI Taxonomy" id="3145761"/>
    <lineage>
        <taxon>Viruses</taxon>
        <taxon>Monodnaviria</taxon>
        <taxon>Loebvirae</taxon>
        <taxon>Hofneiviricota</taxon>
        <taxon>Faserviricetes</taxon>
        <taxon>Tubulavirales</taxon>
        <taxon>Inoviridae</taxon>
        <taxon>Inovirus</taxon>
    </lineage>
</organism>
<keyword evidence="1" id="KW-1133">Transmembrane helix</keyword>
<protein>
    <submittedName>
        <fullName evidence="2">Major capsid protein</fullName>
    </submittedName>
</protein>
<reference evidence="2" key="1">
    <citation type="submission" date="2024-03" db="EMBL/GenBank/DDBJ databases">
        <title>Diverse circular DNA viruses in blood, oral, and fecal samples of captive lemurs.</title>
        <authorList>
            <person name="Paietta E.N."/>
            <person name="Kraberger S."/>
            <person name="Lund M.C."/>
            <person name="Custer J.M."/>
            <person name="Vargas K.M."/>
            <person name="Ehmke E.E."/>
            <person name="Yoder A.D."/>
            <person name="Varsani A."/>
        </authorList>
    </citation>
    <scope>NUCLEOTIDE SEQUENCE</scope>
    <source>
        <strain evidence="2">Duke_24SS_5</strain>
    </source>
</reference>
<sequence length="74" mass="7540">MNIQNIKRKAQTALAATTVAVLSAPAMADGSLLDTVKTEMSGIKTEVLALGSVVVGISIAFALIRLGKKGANSL</sequence>
<evidence type="ECO:0000256" key="1">
    <source>
        <dbReference type="SAM" id="Phobius"/>
    </source>
</evidence>
<accession>A0AAU8B0U9</accession>
<name>A0AAU8B0U9_9VIRU</name>
<keyword evidence="1" id="KW-0812">Transmembrane</keyword>
<feature type="transmembrane region" description="Helical" evidence="1">
    <location>
        <begin position="47"/>
        <end position="66"/>
    </location>
</feature>
<evidence type="ECO:0000313" key="2">
    <source>
        <dbReference type="EMBL" id="XCD05900.1"/>
    </source>
</evidence>
<proteinExistence type="predicted"/>
<dbReference type="EMBL" id="PP511607">
    <property type="protein sequence ID" value="XCD05900.1"/>
    <property type="molecule type" value="Genomic_DNA"/>
</dbReference>